<dbReference type="Pfam" id="PF13672">
    <property type="entry name" value="PP2C_2"/>
    <property type="match status" value="1"/>
</dbReference>
<keyword evidence="3" id="KW-1185">Reference proteome</keyword>
<dbReference type="HOGENOM" id="CLU_026376_0_0_11"/>
<dbReference type="InterPro" id="IPR001932">
    <property type="entry name" value="PPM-type_phosphatase-like_dom"/>
</dbReference>
<evidence type="ECO:0000313" key="3">
    <source>
        <dbReference type="Proteomes" id="UP000006640"/>
    </source>
</evidence>
<accession>D6YAY9</accession>
<organism evidence="2 3">
    <name type="scientific">Thermobispora bispora (strain ATCC 19993 / DSM 43833 / CBS 139.67 / JCM 10125 / KCTC 9307 / NBRC 14880 / R51)</name>
    <dbReference type="NCBI Taxonomy" id="469371"/>
    <lineage>
        <taxon>Bacteria</taxon>
        <taxon>Bacillati</taxon>
        <taxon>Actinomycetota</taxon>
        <taxon>Actinomycetes</taxon>
        <taxon>Streptosporangiales</taxon>
        <taxon>Streptosporangiaceae</taxon>
        <taxon>Thermobispora</taxon>
    </lineage>
</organism>
<name>D6YAY9_THEBD</name>
<evidence type="ECO:0000259" key="1">
    <source>
        <dbReference type="Pfam" id="PF13672"/>
    </source>
</evidence>
<gene>
    <name evidence="2" type="ordered locus">Tbis_1642</name>
</gene>
<feature type="domain" description="PPM-type phosphatase" evidence="1">
    <location>
        <begin position="64"/>
        <end position="268"/>
    </location>
</feature>
<dbReference type="EMBL" id="CP001874">
    <property type="protein sequence ID" value="ADG88356.1"/>
    <property type="molecule type" value="Genomic_DNA"/>
</dbReference>
<proteinExistence type="predicted"/>
<protein>
    <submittedName>
        <fullName evidence="2">Stage II sporulation E family protein</fullName>
    </submittedName>
</protein>
<dbReference type="SUPFAM" id="SSF81606">
    <property type="entry name" value="PP2C-like"/>
    <property type="match status" value="1"/>
</dbReference>
<dbReference type="InterPro" id="IPR036457">
    <property type="entry name" value="PPM-type-like_dom_sf"/>
</dbReference>
<dbReference type="RefSeq" id="WP_013131889.1">
    <property type="nucleotide sequence ID" value="NC_014165.1"/>
</dbReference>
<dbReference type="Gene3D" id="3.60.40.10">
    <property type="entry name" value="PPM-type phosphatase domain"/>
    <property type="match status" value="1"/>
</dbReference>
<evidence type="ECO:0000313" key="2">
    <source>
        <dbReference type="EMBL" id="ADG88356.1"/>
    </source>
</evidence>
<dbReference type="STRING" id="469371.Tbis_1642"/>
<reference evidence="2 3" key="1">
    <citation type="submission" date="2010-01" db="EMBL/GenBank/DDBJ databases">
        <title>The complete genome of Thermobispora bispora DSM 43833.</title>
        <authorList>
            <consortium name="US DOE Joint Genome Institute (JGI-PGF)"/>
            <person name="Lucas S."/>
            <person name="Copeland A."/>
            <person name="Lapidus A."/>
            <person name="Glavina del Rio T."/>
            <person name="Dalin E."/>
            <person name="Tice H."/>
            <person name="Bruce D."/>
            <person name="Goodwin L."/>
            <person name="Pitluck S."/>
            <person name="Kyrpides N."/>
            <person name="Mavromatis K."/>
            <person name="Ivanova N."/>
            <person name="Mikhailova N."/>
            <person name="Chertkov O."/>
            <person name="Brettin T."/>
            <person name="Detter J.C."/>
            <person name="Han C."/>
            <person name="Larimer F."/>
            <person name="Land M."/>
            <person name="Hauser L."/>
            <person name="Markowitz V."/>
            <person name="Cheng J.-F."/>
            <person name="Hugenholtz P."/>
            <person name="Woyke T."/>
            <person name="Wu D."/>
            <person name="Jando M."/>
            <person name="Schneider S."/>
            <person name="Klenk H.-P."/>
            <person name="Eisen J.A."/>
        </authorList>
    </citation>
    <scope>NUCLEOTIDE SEQUENCE [LARGE SCALE GENOMIC DNA]</scope>
    <source>
        <strain evidence="3">ATCC 19993 / DSM 43833 / CBS 139.67 / JCM 10125 / KCTC 9307 / NBRC 14880 / R51</strain>
    </source>
</reference>
<dbReference type="Proteomes" id="UP000006640">
    <property type="component" value="Chromosome"/>
</dbReference>
<dbReference type="eggNOG" id="COG0631">
    <property type="taxonomic scope" value="Bacteria"/>
</dbReference>
<sequence length="298" mass="31997">MNHVTEIATAGAEAAGIPEPLVIGRTPRLRSEPGALPEVQEHVPDTELDGAALPGLVVRAASVRGDAHRYYGTPRQDAMALWHDGNGRLLACVADGLGSKPRSHLGAATACAVAPGNLPDFLAHGEPQTAARCFIENIADDLRARAGDEAEVTPDDLSTTFLTAIVEELTDRPGHRAVIIRVGDCAAWLLHKGRWFPCFGGDGPGTGEEIATPVTRALPRDVEHVEVATADLYPGDMLLLCTDGLARPLQVPEVGARLAAWWSRPEPPSLPEFFWQLSFRARTYDDDRTAVCLWRVAG</sequence>
<dbReference type="AlphaFoldDB" id="D6YAY9"/>
<dbReference type="KEGG" id="tbi:Tbis_1642"/>
<dbReference type="OrthoDB" id="491589at2"/>